<proteinExistence type="predicted"/>
<dbReference type="EMBL" id="GBXM01069488">
    <property type="protein sequence ID" value="JAH39089.1"/>
    <property type="molecule type" value="Transcribed_RNA"/>
</dbReference>
<organism evidence="1">
    <name type="scientific">Anguilla anguilla</name>
    <name type="common">European freshwater eel</name>
    <name type="synonym">Muraena anguilla</name>
    <dbReference type="NCBI Taxonomy" id="7936"/>
    <lineage>
        <taxon>Eukaryota</taxon>
        <taxon>Metazoa</taxon>
        <taxon>Chordata</taxon>
        <taxon>Craniata</taxon>
        <taxon>Vertebrata</taxon>
        <taxon>Euteleostomi</taxon>
        <taxon>Actinopterygii</taxon>
        <taxon>Neopterygii</taxon>
        <taxon>Teleostei</taxon>
        <taxon>Anguilliformes</taxon>
        <taxon>Anguillidae</taxon>
        <taxon>Anguilla</taxon>
    </lineage>
</organism>
<protein>
    <submittedName>
        <fullName evidence="1">Uncharacterized protein</fullName>
    </submittedName>
</protein>
<evidence type="ECO:0000313" key="1">
    <source>
        <dbReference type="EMBL" id="JAH39089.1"/>
    </source>
</evidence>
<reference evidence="1" key="2">
    <citation type="journal article" date="2015" name="Fish Shellfish Immunol.">
        <title>Early steps in the European eel (Anguilla anguilla)-Vibrio vulnificus interaction in the gills: Role of the RtxA13 toxin.</title>
        <authorList>
            <person name="Callol A."/>
            <person name="Pajuelo D."/>
            <person name="Ebbesson L."/>
            <person name="Teles M."/>
            <person name="MacKenzie S."/>
            <person name="Amaro C."/>
        </authorList>
    </citation>
    <scope>NUCLEOTIDE SEQUENCE</scope>
</reference>
<accession>A0A0E9SCH3</accession>
<sequence length="49" mass="5732">MKKGLSIVLQCIQTKFTRLLNDFMGPMCFLLQVKHKDCTILYIILTDQK</sequence>
<reference evidence="1" key="1">
    <citation type="submission" date="2014-11" db="EMBL/GenBank/DDBJ databases">
        <authorList>
            <person name="Amaro Gonzalez C."/>
        </authorList>
    </citation>
    <scope>NUCLEOTIDE SEQUENCE</scope>
</reference>
<dbReference type="AlphaFoldDB" id="A0A0E9SCH3"/>
<name>A0A0E9SCH3_ANGAN</name>